<evidence type="ECO:0000313" key="2">
    <source>
        <dbReference type="EMBL" id="MBV2361181.1"/>
    </source>
</evidence>
<reference evidence="2" key="1">
    <citation type="submission" date="2021-06" db="EMBL/GenBank/DDBJ databases">
        <title>Thalassococcus sp. CAU 1522 isolated from sea sand, Republic of Korea.</title>
        <authorList>
            <person name="Kim W."/>
        </authorList>
    </citation>
    <scope>NUCLEOTIDE SEQUENCE</scope>
    <source>
        <strain evidence="2">CAU 1522</strain>
    </source>
</reference>
<feature type="domain" description="UspA" evidence="1">
    <location>
        <begin position="1"/>
        <end position="137"/>
    </location>
</feature>
<dbReference type="InterPro" id="IPR006016">
    <property type="entry name" value="UspA"/>
</dbReference>
<keyword evidence="3" id="KW-1185">Reference proteome</keyword>
<dbReference type="Pfam" id="PF00582">
    <property type="entry name" value="Usp"/>
    <property type="match status" value="1"/>
</dbReference>
<accession>A0ABS6NAY2</accession>
<dbReference type="Proteomes" id="UP001166293">
    <property type="component" value="Unassembled WGS sequence"/>
</dbReference>
<name>A0ABS6NAY2_9RHOB</name>
<protein>
    <submittedName>
        <fullName evidence="2">Universal stress protein</fullName>
    </submittedName>
</protein>
<comment type="caution">
    <text evidence="2">The sequence shown here is derived from an EMBL/GenBank/DDBJ whole genome shotgun (WGS) entry which is preliminary data.</text>
</comment>
<gene>
    <name evidence="2" type="ORF">KUH32_15560</name>
</gene>
<evidence type="ECO:0000313" key="3">
    <source>
        <dbReference type="Proteomes" id="UP001166293"/>
    </source>
</evidence>
<organism evidence="2 3">
    <name type="scientific">Thalassococcus arenae</name>
    <dbReference type="NCBI Taxonomy" id="2851652"/>
    <lineage>
        <taxon>Bacteria</taxon>
        <taxon>Pseudomonadati</taxon>
        <taxon>Pseudomonadota</taxon>
        <taxon>Alphaproteobacteria</taxon>
        <taxon>Rhodobacterales</taxon>
        <taxon>Roseobacteraceae</taxon>
        <taxon>Thalassococcus</taxon>
    </lineage>
</organism>
<sequence length="138" mass="14682">MFRKIMVPVDLAHRERLQRALDCAVDLAAHYGAELVYVGVTSGTPSSVAHTPAEYGRKLSAFAAEQTSGRGLSASAHPVVAHDPTTEVDDALMKAVDDTGADLVVMQSHIPGLLDYVWPSNGGKIAEHARCSVFVVRG</sequence>
<dbReference type="EMBL" id="JAHRWL010000002">
    <property type="protein sequence ID" value="MBV2361181.1"/>
    <property type="molecule type" value="Genomic_DNA"/>
</dbReference>
<dbReference type="RefSeq" id="WP_217779514.1">
    <property type="nucleotide sequence ID" value="NZ_JAHRWL010000002.1"/>
</dbReference>
<dbReference type="CDD" id="cd00293">
    <property type="entry name" value="USP-like"/>
    <property type="match status" value="1"/>
</dbReference>
<evidence type="ECO:0000259" key="1">
    <source>
        <dbReference type="Pfam" id="PF00582"/>
    </source>
</evidence>
<proteinExistence type="predicted"/>